<reference evidence="5 6" key="1">
    <citation type="submission" date="2019-12" db="EMBL/GenBank/DDBJ databases">
        <authorList>
            <person name="Lee S.D."/>
        </authorList>
    </citation>
    <scope>NUCLEOTIDE SEQUENCE [LARGE SCALE GENOMIC DNA]</scope>
    <source>
        <strain evidence="5 6">SAP-6</strain>
    </source>
</reference>
<evidence type="ECO:0000313" key="6">
    <source>
        <dbReference type="Proteomes" id="UP000461443"/>
    </source>
</evidence>
<gene>
    <name evidence="5" type="ORF">GRH90_00935</name>
</gene>
<dbReference type="GO" id="GO:0009063">
    <property type="term" value="P:amino acid catabolic process"/>
    <property type="evidence" value="ECO:0007669"/>
    <property type="project" value="InterPro"/>
</dbReference>
<dbReference type="Pfam" id="PF02746">
    <property type="entry name" value="MR_MLE_N"/>
    <property type="match status" value="1"/>
</dbReference>
<evidence type="ECO:0000256" key="3">
    <source>
        <dbReference type="ARBA" id="ARBA00022842"/>
    </source>
</evidence>
<feature type="domain" description="Mandelate racemase/muconate lactonizing enzyme C-terminal" evidence="4">
    <location>
        <begin position="153"/>
        <end position="247"/>
    </location>
</feature>
<dbReference type="EMBL" id="WUBS01000001">
    <property type="protein sequence ID" value="NDL61339.1"/>
    <property type="molecule type" value="Genomic_DNA"/>
</dbReference>
<dbReference type="GO" id="GO:0016836">
    <property type="term" value="F:hydro-lyase activity"/>
    <property type="evidence" value="ECO:0007669"/>
    <property type="project" value="TreeGrafter"/>
</dbReference>
<comment type="caution">
    <text evidence="5">The sequence shown here is derived from an EMBL/GenBank/DDBJ whole genome shotgun (WGS) entry which is preliminary data.</text>
</comment>
<dbReference type="Gene3D" id="3.30.390.10">
    <property type="entry name" value="Enolase-like, N-terminal domain"/>
    <property type="match status" value="1"/>
</dbReference>
<dbReference type="Pfam" id="PF13378">
    <property type="entry name" value="MR_MLE_C"/>
    <property type="match status" value="1"/>
</dbReference>
<dbReference type="SFLD" id="SFLDG00179">
    <property type="entry name" value="mandelate_racemase"/>
    <property type="match status" value="1"/>
</dbReference>
<dbReference type="InterPro" id="IPR029065">
    <property type="entry name" value="Enolase_C-like"/>
</dbReference>
<dbReference type="InterPro" id="IPR029017">
    <property type="entry name" value="Enolase-like_N"/>
</dbReference>
<dbReference type="SMART" id="SM00922">
    <property type="entry name" value="MR_MLE"/>
    <property type="match status" value="1"/>
</dbReference>
<dbReference type="SFLD" id="SFLDS00001">
    <property type="entry name" value="Enolase"/>
    <property type="match status" value="1"/>
</dbReference>
<dbReference type="Gene3D" id="3.20.20.120">
    <property type="entry name" value="Enolase-like C-terminal domain"/>
    <property type="match status" value="1"/>
</dbReference>
<dbReference type="GO" id="GO:0016052">
    <property type="term" value="P:carbohydrate catabolic process"/>
    <property type="evidence" value="ECO:0007669"/>
    <property type="project" value="TreeGrafter"/>
</dbReference>
<keyword evidence="6" id="KW-1185">Reference proteome</keyword>
<dbReference type="AlphaFoldDB" id="A0A845SBQ2"/>
<keyword evidence="3" id="KW-0460">Magnesium</keyword>
<dbReference type="InterPro" id="IPR013341">
    <property type="entry name" value="Mandelate_racemase_N_dom"/>
</dbReference>
<dbReference type="CDD" id="cd03316">
    <property type="entry name" value="MR_like"/>
    <property type="match status" value="1"/>
</dbReference>
<dbReference type="InterPro" id="IPR046945">
    <property type="entry name" value="RHMD-like"/>
</dbReference>
<dbReference type="PANTHER" id="PTHR13794">
    <property type="entry name" value="ENOLASE SUPERFAMILY, MANDELATE RACEMASE"/>
    <property type="match status" value="1"/>
</dbReference>
<dbReference type="PROSITE" id="PS00908">
    <property type="entry name" value="MR_MLE_1"/>
    <property type="match status" value="1"/>
</dbReference>
<protein>
    <submittedName>
        <fullName evidence="5">Mandelate racemase/muconate lactonizing enzyme family protein</fullName>
    </submittedName>
</protein>
<evidence type="ECO:0000256" key="1">
    <source>
        <dbReference type="ARBA" id="ARBA00001946"/>
    </source>
</evidence>
<dbReference type="PANTHER" id="PTHR13794:SF58">
    <property type="entry name" value="MITOCHONDRIAL ENOLASE SUPERFAMILY MEMBER 1"/>
    <property type="match status" value="1"/>
</dbReference>
<dbReference type="GO" id="GO:0000287">
    <property type="term" value="F:magnesium ion binding"/>
    <property type="evidence" value="ECO:0007669"/>
    <property type="project" value="TreeGrafter"/>
</dbReference>
<dbReference type="InterPro" id="IPR018110">
    <property type="entry name" value="Mandel_Rmase/mucon_lact_enz_CS"/>
</dbReference>
<proteinExistence type="predicted"/>
<keyword evidence="2" id="KW-0479">Metal-binding</keyword>
<dbReference type="SUPFAM" id="SSF54826">
    <property type="entry name" value="Enolase N-terminal domain-like"/>
    <property type="match status" value="1"/>
</dbReference>
<accession>A0A845SBQ2</accession>
<dbReference type="SUPFAM" id="SSF51604">
    <property type="entry name" value="Enolase C-terminal domain-like"/>
    <property type="match status" value="1"/>
</dbReference>
<comment type="cofactor">
    <cofactor evidence="1">
        <name>Mg(2+)</name>
        <dbReference type="ChEBI" id="CHEBI:18420"/>
    </cofactor>
</comment>
<dbReference type="InterPro" id="IPR036849">
    <property type="entry name" value="Enolase-like_C_sf"/>
</dbReference>
<dbReference type="InterPro" id="IPR013342">
    <property type="entry name" value="Mandelate_racemase_C"/>
</dbReference>
<reference evidence="5 6" key="2">
    <citation type="submission" date="2020-02" db="EMBL/GenBank/DDBJ databases">
        <title>The new genus of Enterobacteriales.</title>
        <authorList>
            <person name="Kim I.S."/>
        </authorList>
    </citation>
    <scope>NUCLEOTIDE SEQUENCE [LARGE SCALE GENOMIC DNA]</scope>
    <source>
        <strain evidence="5 6">SAP-6</strain>
    </source>
</reference>
<organism evidence="5 6">
    <name type="scientific">Acerihabitans arboris</name>
    <dbReference type="NCBI Taxonomy" id="2691583"/>
    <lineage>
        <taxon>Bacteria</taxon>
        <taxon>Pseudomonadati</taxon>
        <taxon>Pseudomonadota</taxon>
        <taxon>Gammaproteobacteria</taxon>
        <taxon>Enterobacterales</taxon>
        <taxon>Pectobacteriaceae</taxon>
        <taxon>Acerihabitans</taxon>
    </lineage>
</organism>
<evidence type="ECO:0000313" key="5">
    <source>
        <dbReference type="EMBL" id="NDL61339.1"/>
    </source>
</evidence>
<sequence>MRQEPPMRIQEIKTHVVVQKLETQFGMSQWLWNSRASCLLEIITDDGVIGWGECFGPAQANAALIKELYSPLLIGQDPLQRARLWENLYNRTREFGRKGIAISALSGIDIALWDIVGKALGQPIATLLGGATDEPVKAYASSFYYSADDRYSLEKDAQVSVQHGFQAFKMKVGGMTPRQDAARVAEVRRLIGPDASLAVDSNRAYTVREAIQFGKSIEEYDISWFEEPVLPDDFQGYREVRGALNMRIAGGESEFTRFGFRPFLEQRCVDIVQPDVAACGGLSEALNIAMLASAHGVDCFPHLWGSAISLAATLHLISSIPLAVPSCVKERPLLELDRAPNVFREQLSDLVIGPFIPVPDKPGLGIEIDRDLIRHYEQN</sequence>
<evidence type="ECO:0000256" key="2">
    <source>
        <dbReference type="ARBA" id="ARBA00022723"/>
    </source>
</evidence>
<dbReference type="Proteomes" id="UP000461443">
    <property type="component" value="Unassembled WGS sequence"/>
</dbReference>
<evidence type="ECO:0000259" key="4">
    <source>
        <dbReference type="SMART" id="SM00922"/>
    </source>
</evidence>
<name>A0A845SBQ2_9GAMM</name>